<proteinExistence type="inferred from homology"/>
<keyword evidence="6" id="KW-1003">Cell membrane</keyword>
<reference evidence="7 8" key="1">
    <citation type="journal article" date="2010" name="Science">
        <title>Genomic comparison of the ants Camponotus floridanus and Harpegnathos saltator.</title>
        <authorList>
            <person name="Bonasio R."/>
            <person name="Zhang G."/>
            <person name="Ye C."/>
            <person name="Mutti N.S."/>
            <person name="Fang X."/>
            <person name="Qin N."/>
            <person name="Donahue G."/>
            <person name="Yang P."/>
            <person name="Li Q."/>
            <person name="Li C."/>
            <person name="Zhang P."/>
            <person name="Huang Z."/>
            <person name="Berger S.L."/>
            <person name="Reinberg D."/>
            <person name="Wang J."/>
            <person name="Liebig J."/>
        </authorList>
    </citation>
    <scope>NUCLEOTIDE SEQUENCE [LARGE SCALE GENOMIC DNA]</scope>
    <source>
        <strain evidence="7 8">R22 G/1</strain>
    </source>
</reference>
<keyword evidence="6" id="KW-0868">Chloride</keyword>
<gene>
    <name evidence="7" type="ORF">EAI_14565</name>
</gene>
<evidence type="ECO:0000256" key="1">
    <source>
        <dbReference type="ARBA" id="ARBA00004370"/>
    </source>
</evidence>
<keyword evidence="4 6" id="KW-0472">Membrane</keyword>
<comment type="function">
    <text evidence="6">Forms chloride channels.</text>
</comment>
<dbReference type="AlphaFoldDB" id="E2C741"/>
<keyword evidence="2 6" id="KW-0812">Transmembrane</keyword>
<keyword evidence="8" id="KW-1185">Reference proteome</keyword>
<dbReference type="InterPro" id="IPR021134">
    <property type="entry name" value="Bestrophin-like"/>
</dbReference>
<dbReference type="InterPro" id="IPR000615">
    <property type="entry name" value="Bestrophin"/>
</dbReference>
<evidence type="ECO:0000313" key="8">
    <source>
        <dbReference type="Proteomes" id="UP000008237"/>
    </source>
</evidence>
<dbReference type="Pfam" id="PF01062">
    <property type="entry name" value="Bestrophin"/>
    <property type="match status" value="1"/>
</dbReference>
<evidence type="ECO:0000256" key="4">
    <source>
        <dbReference type="ARBA" id="ARBA00023136"/>
    </source>
</evidence>
<evidence type="ECO:0000256" key="6">
    <source>
        <dbReference type="RuleBase" id="RU363126"/>
    </source>
</evidence>
<dbReference type="Proteomes" id="UP000008237">
    <property type="component" value="Unassembled WGS sequence"/>
</dbReference>
<evidence type="ECO:0000256" key="2">
    <source>
        <dbReference type="ARBA" id="ARBA00022692"/>
    </source>
</evidence>
<keyword evidence="6" id="KW-0407">Ion channel</keyword>
<comment type="subcellular location">
    <subcellularLocation>
        <location evidence="6">Cell membrane</location>
        <topology evidence="6">Multi-pass membrane protein</topology>
    </subcellularLocation>
    <subcellularLocation>
        <location evidence="1">Membrane</location>
    </subcellularLocation>
</comment>
<comment type="caution">
    <text evidence="6">Lacks conserved residue(s) required for the propagation of feature annotation.</text>
</comment>
<keyword evidence="3 6" id="KW-1133">Transmembrane helix</keyword>
<dbReference type="EMBL" id="GL453303">
    <property type="protein sequence ID" value="EFN76240.1"/>
    <property type="molecule type" value="Genomic_DNA"/>
</dbReference>
<keyword evidence="6" id="KW-0813">Transport</keyword>
<dbReference type="GO" id="GO:0005254">
    <property type="term" value="F:chloride channel activity"/>
    <property type="evidence" value="ECO:0007669"/>
    <property type="project" value="UniProtKB-KW"/>
</dbReference>
<evidence type="ECO:0000256" key="5">
    <source>
        <dbReference type="ARBA" id="ARBA00034769"/>
    </source>
</evidence>
<feature type="transmembrane region" description="Helical" evidence="6">
    <location>
        <begin position="39"/>
        <end position="57"/>
    </location>
</feature>
<protein>
    <recommendedName>
        <fullName evidence="6">Bestrophin homolog</fullName>
    </recommendedName>
</protein>
<accession>E2C741</accession>
<comment type="similarity">
    <text evidence="5 6">Belongs to the anion channel-forming bestrophin (TC 1.A.46) family. Calcium-sensitive chloride channel subfamily.</text>
</comment>
<dbReference type="GO" id="GO:0005886">
    <property type="term" value="C:plasma membrane"/>
    <property type="evidence" value="ECO:0007669"/>
    <property type="project" value="UniProtKB-SubCell"/>
</dbReference>
<organism evidence="8">
    <name type="scientific">Harpegnathos saltator</name>
    <name type="common">Jerdon's jumping ant</name>
    <dbReference type="NCBI Taxonomy" id="610380"/>
    <lineage>
        <taxon>Eukaryota</taxon>
        <taxon>Metazoa</taxon>
        <taxon>Ecdysozoa</taxon>
        <taxon>Arthropoda</taxon>
        <taxon>Hexapoda</taxon>
        <taxon>Insecta</taxon>
        <taxon>Pterygota</taxon>
        <taxon>Neoptera</taxon>
        <taxon>Endopterygota</taxon>
        <taxon>Hymenoptera</taxon>
        <taxon>Apocrita</taxon>
        <taxon>Aculeata</taxon>
        <taxon>Formicoidea</taxon>
        <taxon>Formicidae</taxon>
        <taxon>Ponerinae</taxon>
        <taxon>Ponerini</taxon>
        <taxon>Harpegnathos</taxon>
    </lineage>
</organism>
<dbReference type="PANTHER" id="PTHR10736">
    <property type="entry name" value="BESTROPHIN"/>
    <property type="match status" value="1"/>
</dbReference>
<keyword evidence="6" id="KW-0869">Chloride channel</keyword>
<dbReference type="GO" id="GO:0034707">
    <property type="term" value="C:chloride channel complex"/>
    <property type="evidence" value="ECO:0007669"/>
    <property type="project" value="UniProtKB-KW"/>
</dbReference>
<dbReference type="OrthoDB" id="201595at2759"/>
<dbReference type="PANTHER" id="PTHR10736:SF0">
    <property type="entry name" value="BESTROPHIN HOMOLOG"/>
    <property type="match status" value="1"/>
</dbReference>
<evidence type="ECO:0000256" key="3">
    <source>
        <dbReference type="ARBA" id="ARBA00022989"/>
    </source>
</evidence>
<dbReference type="InParanoid" id="E2C741"/>
<name>E2C741_HARSA</name>
<keyword evidence="6" id="KW-0406">Ion transport</keyword>
<sequence length="76" mass="9264">MRNDHSVPLRSCEHSELAALNVADVRWRGSVYKLIWRELLAYLFVYYLINFTYRYLLNDQQRMRVHVENMNSSRIQ</sequence>
<evidence type="ECO:0000313" key="7">
    <source>
        <dbReference type="EMBL" id="EFN76240.1"/>
    </source>
</evidence>